<evidence type="ECO:0000313" key="1">
    <source>
        <dbReference type="Ensembl" id="ENSECRP00000033232.1"/>
    </source>
</evidence>
<reference evidence="1" key="1">
    <citation type="submission" date="2021-06" db="EMBL/GenBank/DDBJ databases">
        <authorList>
            <consortium name="Wellcome Sanger Institute Data Sharing"/>
        </authorList>
    </citation>
    <scope>NUCLEOTIDE SEQUENCE [LARGE SCALE GENOMIC DNA]</scope>
</reference>
<dbReference type="Ensembl" id="ENSECRT00000033957.1">
    <property type="protein sequence ID" value="ENSECRP00000033232.1"/>
    <property type="gene ID" value="ENSECRG00000022502.1"/>
</dbReference>
<accession>A0A8C4TJ71</accession>
<name>A0A8C4TJ71_ERPCA</name>
<sequence length="199" mass="23111">MDNSEVKQIMHGIWMGIAEISCEAAVVHPLFGIVGLVMKALSKQILYENKKTLNQIKKISVILQNDEIVKNIKYQFKTFQYMYEAEEKYKMDEADNFIRMFKECNRSMNLDSLYDSVMWENKIFGQPILEVYKTCSGNDPVVMKKLCTFLQCLFAEGLIALVAFKYVTNDNVDKCVEEWKEKIQNVDRKLAEVSLVTCK</sequence>
<evidence type="ECO:0000313" key="2">
    <source>
        <dbReference type="Proteomes" id="UP000694620"/>
    </source>
</evidence>
<keyword evidence="2" id="KW-1185">Reference proteome</keyword>
<organism evidence="1 2">
    <name type="scientific">Erpetoichthys calabaricus</name>
    <name type="common">Rope fish</name>
    <name type="synonym">Calamoichthys calabaricus</name>
    <dbReference type="NCBI Taxonomy" id="27687"/>
    <lineage>
        <taxon>Eukaryota</taxon>
        <taxon>Metazoa</taxon>
        <taxon>Chordata</taxon>
        <taxon>Craniata</taxon>
        <taxon>Vertebrata</taxon>
        <taxon>Euteleostomi</taxon>
        <taxon>Actinopterygii</taxon>
        <taxon>Polypteriformes</taxon>
        <taxon>Polypteridae</taxon>
        <taxon>Erpetoichthys</taxon>
    </lineage>
</organism>
<dbReference type="PANTHER" id="PTHR40472">
    <property type="entry name" value="RICIN B-TYPE LECTIN DOMAIN-CONTAINING PROTEIN"/>
    <property type="match status" value="1"/>
</dbReference>
<proteinExistence type="predicted"/>
<reference evidence="1" key="2">
    <citation type="submission" date="2025-08" db="UniProtKB">
        <authorList>
            <consortium name="Ensembl"/>
        </authorList>
    </citation>
    <scope>IDENTIFICATION</scope>
</reference>
<dbReference type="PANTHER" id="PTHR40472:SF7">
    <property type="entry name" value="PROTEIN RAPUNZEL"/>
    <property type="match status" value="1"/>
</dbReference>
<dbReference type="GeneTree" id="ENSGT00940000165143"/>
<dbReference type="AlphaFoldDB" id="A0A8C4TJ71"/>
<protein>
    <submittedName>
        <fullName evidence="1">Uncharacterized protein</fullName>
    </submittedName>
</protein>
<reference evidence="1" key="3">
    <citation type="submission" date="2025-09" db="UniProtKB">
        <authorList>
            <consortium name="Ensembl"/>
        </authorList>
    </citation>
    <scope>IDENTIFICATION</scope>
</reference>
<dbReference type="InterPro" id="IPR039051">
    <property type="entry name" value="SE-CTX-like"/>
</dbReference>
<dbReference type="Proteomes" id="UP000694620">
    <property type="component" value="Chromosome 7"/>
</dbReference>